<proteinExistence type="predicted"/>
<dbReference type="CDD" id="cd00173">
    <property type="entry name" value="SH2"/>
    <property type="match status" value="1"/>
</dbReference>
<dbReference type="InterPro" id="IPR036860">
    <property type="entry name" value="SH2_dom_sf"/>
</dbReference>
<feature type="compositionally biased region" description="Acidic residues" evidence="2">
    <location>
        <begin position="292"/>
        <end position="306"/>
    </location>
</feature>
<dbReference type="GO" id="GO:0007165">
    <property type="term" value="P:signal transduction"/>
    <property type="evidence" value="ECO:0007669"/>
    <property type="project" value="InterPro"/>
</dbReference>
<organism evidence="3 4">
    <name type="scientific">Paramuricea clavata</name>
    <name type="common">Red gorgonian</name>
    <name type="synonym">Violescent sea-whip</name>
    <dbReference type="NCBI Taxonomy" id="317549"/>
    <lineage>
        <taxon>Eukaryota</taxon>
        <taxon>Metazoa</taxon>
        <taxon>Cnidaria</taxon>
        <taxon>Anthozoa</taxon>
        <taxon>Octocorallia</taxon>
        <taxon>Malacalcyonacea</taxon>
        <taxon>Plexauridae</taxon>
        <taxon>Paramuricea</taxon>
    </lineage>
</organism>
<dbReference type="PANTHER" id="PTHR15126">
    <property type="entry name" value="SH3-BINDING"/>
    <property type="match status" value="1"/>
</dbReference>
<feature type="region of interest" description="Disordered" evidence="2">
    <location>
        <begin position="373"/>
        <end position="406"/>
    </location>
</feature>
<dbReference type="Gene3D" id="3.30.505.10">
    <property type="entry name" value="SH2 domain"/>
    <property type="match status" value="1"/>
</dbReference>
<dbReference type="InterPro" id="IPR035848">
    <property type="entry name" value="SH3BP2"/>
</dbReference>
<feature type="region of interest" description="Disordered" evidence="2">
    <location>
        <begin position="259"/>
        <end position="354"/>
    </location>
</feature>
<feature type="compositionally biased region" description="Polar residues" evidence="2">
    <location>
        <begin position="641"/>
        <end position="654"/>
    </location>
</feature>
<feature type="compositionally biased region" description="Basic and acidic residues" evidence="2">
    <location>
        <begin position="373"/>
        <end position="384"/>
    </location>
</feature>
<feature type="coiled-coil region" evidence="1">
    <location>
        <begin position="1417"/>
        <end position="1444"/>
    </location>
</feature>
<protein>
    <submittedName>
        <fullName evidence="3">Uncharacterized protein</fullName>
    </submittedName>
</protein>
<dbReference type="Pfam" id="PF00169">
    <property type="entry name" value="PH"/>
    <property type="match status" value="1"/>
</dbReference>
<gene>
    <name evidence="3" type="ORF">PACLA_8A008048</name>
</gene>
<dbReference type="Gene3D" id="2.30.29.30">
    <property type="entry name" value="Pleckstrin-homology domain (PH domain)/Phosphotyrosine-binding domain (PTB)"/>
    <property type="match status" value="1"/>
</dbReference>
<feature type="region of interest" description="Disordered" evidence="2">
    <location>
        <begin position="615"/>
        <end position="656"/>
    </location>
</feature>
<reference evidence="3" key="1">
    <citation type="submission" date="2020-04" db="EMBL/GenBank/DDBJ databases">
        <authorList>
            <person name="Alioto T."/>
            <person name="Alioto T."/>
            <person name="Gomez Garrido J."/>
        </authorList>
    </citation>
    <scope>NUCLEOTIDE SEQUENCE</scope>
    <source>
        <strain evidence="3">A484AB</strain>
    </source>
</reference>
<evidence type="ECO:0000313" key="4">
    <source>
        <dbReference type="Proteomes" id="UP001152795"/>
    </source>
</evidence>
<feature type="compositionally biased region" description="Basic and acidic residues" evidence="2">
    <location>
        <begin position="397"/>
        <end position="406"/>
    </location>
</feature>
<feature type="coiled-coil region" evidence="1">
    <location>
        <begin position="1637"/>
        <end position="1671"/>
    </location>
</feature>
<dbReference type="InterPro" id="IPR011993">
    <property type="entry name" value="PH-like_dom_sf"/>
</dbReference>
<dbReference type="SUPFAM" id="SSF50729">
    <property type="entry name" value="PH domain-like"/>
    <property type="match status" value="1"/>
</dbReference>
<dbReference type="GO" id="GO:0017124">
    <property type="term" value="F:SH3 domain binding"/>
    <property type="evidence" value="ECO:0007669"/>
    <property type="project" value="TreeGrafter"/>
</dbReference>
<feature type="region of interest" description="Disordered" evidence="2">
    <location>
        <begin position="1757"/>
        <end position="1833"/>
    </location>
</feature>
<keyword evidence="1" id="KW-0175">Coiled coil</keyword>
<evidence type="ECO:0000256" key="1">
    <source>
        <dbReference type="SAM" id="Coils"/>
    </source>
</evidence>
<feature type="compositionally biased region" description="Basic and acidic residues" evidence="2">
    <location>
        <begin position="307"/>
        <end position="316"/>
    </location>
</feature>
<feature type="region of interest" description="Disordered" evidence="2">
    <location>
        <begin position="1233"/>
        <end position="1262"/>
    </location>
</feature>
<feature type="region of interest" description="Disordered" evidence="2">
    <location>
        <begin position="947"/>
        <end position="971"/>
    </location>
</feature>
<sequence length="1833" mass="207983">MMKSRSPSDPPPSTNTEPYGGNNLVLSATLPARVPRNLRVAEPFPMISAATLLAMDVSHSGWVRKEGYGYRSWKSRFMVLHHGCIYYFKETDSGTPKGKFALNGYRCFAAPDKEKVDRYPYVFKLVPEDEERRTYYISSPSKSEMEGWTQGINNDIQQYCPSEYDYVDTSGLGKSATCPTIPKQVPMVNKRVPGDAGISFSHSFPTSSIMEKFAPLPPPKLGIELLKTAENPDDEVYECVDKYFHGDEEHYIAIVHDADSSSPSGQHVPANGNNGKPVPPVRPTPPPRPSDMDSESDSESSEDELYLDLKRTQERKGKSHAPGSPRKNGLSPTSPERVRPVPPPPVQNGEDLSEADAVTVTYLSVIGNKEFDDITSKAEADRRKPPPRPSPKPRQKRPSEEKKEFDYLPSECFKPEMQKNQARIFLELGRTVGEYIINASQSSDTKMSLSVWLESGVKFYLIFKREEMYTLDPSLSKNFADLRELEGSCELCHIRLGKLIHHDEQEIKTSSLDRVHKTEYKKIHTCKRNRRLPGDVTMFSKSILRVEVFSLELCQKTERWAESALAKNVEDQHQLLVRERREIMDCGMRLMQCIEENSSSTEQVVTEFKGISSKEHFGQSAETVEPSSPPTVPSDRDEVNNDSLSPPNFPNVFSDSGIDVTEEHRESNLVTMNGLTAGHSNCEPLESINALRDTLRHLKQTTDKAVVRFLVRSREALREEIKSQNDIDRDEKLLGLISDLLRNKHEAEKQLKDMSCSYEEGNPLSVLEKSLCYVLVDKALLNCLLILDKALMEGKLTDRDLNLQFTTVSSGQKLVSEFSQALNEKRQFIELSDELRRKETLVDKMRTQIRELSSEKLRLENENKSLEGKSRLWQLKSEDEEMRNSVVDSDRKRLKEKVLFLEESTSGLQSSNEHLRQQLQTLEQNDDASRRENKLLKEKLQNYSEEMKRGNEVGNMSGETGSSSSSTNCGNFDSNNMAVKIDLLLDENQELRNKIETLETDDYELREKLTTLTHAHKGAIQQKDQEIRNLKEQNRTLGEDLDTRLTEMILLKAQVVELQERGSSVNSQAGIKFDCPHGIAENSSPLDGVLVDRELQQIQELSHRAKRSEHQVEAYTTLLEELAKRKEILVNKLEMVGAVTVVKNDFDVPDGYTEAIDGVLRSQSSLIEKGVLSMLSEREQGVNERQLLEEKNRRLTFTTEALETENLLLQVQVSDLTQTVEELEDDVFYMKCGGKPGKGKRPGTPGSSSGHRVTFDDESDKKEDEKLESLIQNAKERCKNLEKQVRSNTSLLKTTQYQNQNLLKDHEDLRRENCNLRRYLEEGQRNNKILLMKISELEERLQFVDDGKSLDEMEKQSLLDRLKIFEGQIKFHKVEKETMRSRMESLQRESNSSDDTRSPYSKFLLLEETIDGASFKKNGLVDEVERLKNKVKKQSARSRILNSEVFEFLDDIRCLESELGLVVDGFCTSEQALAPSDGGGSGKGITPSDVALSESNTEVNTWGVEVSLCQQNGMAPVMIEIVELLKSTVQRLQRISRNSSFSSVGSVDSVDGNRRDSNDRLSDLRKQLSDEIAQLRNEKQVLQREVLALKAISESTLELQPRSPEDVHKANEKDRTRNLRKQVLDSVQRNSELEGEILDYLTQKWALESELDNLKERILNLKDERSTLLSLSDVVSLPCAGHSCGKSYEKNMKHFCFVKNHVNEFEVHDVLRIEPDLDNEDVFSCPSDEGVCHSPDREASSCDSGYHSCRYEEGHKVTLSDRGDNGPQSRYLKPHTSTRPLNVSYYDNTQATERHVSEPLPMTTAEKKPKGILKKRSREHGSLSSQKLSEESG</sequence>
<feature type="region of interest" description="Disordered" evidence="2">
    <location>
        <begin position="1"/>
        <end position="21"/>
    </location>
</feature>
<feature type="coiled-coil region" evidence="1">
    <location>
        <begin position="835"/>
        <end position="869"/>
    </location>
</feature>
<dbReference type="Proteomes" id="UP001152795">
    <property type="component" value="Unassembled WGS sequence"/>
</dbReference>
<feature type="coiled-coil region" evidence="1">
    <location>
        <begin position="1264"/>
        <end position="1340"/>
    </location>
</feature>
<keyword evidence="4" id="KW-1185">Reference proteome</keyword>
<dbReference type="PANTHER" id="PTHR15126:SF4">
    <property type="entry name" value="SH3 DOMAIN-BINDING PROTEIN 2"/>
    <property type="match status" value="1"/>
</dbReference>
<evidence type="ECO:0000313" key="3">
    <source>
        <dbReference type="EMBL" id="CAB3979710.1"/>
    </source>
</evidence>
<evidence type="ECO:0000256" key="2">
    <source>
        <dbReference type="SAM" id="MobiDB-lite"/>
    </source>
</evidence>
<feature type="compositionally biased region" description="Polar residues" evidence="2">
    <location>
        <begin position="1775"/>
        <end position="1791"/>
    </location>
</feature>
<dbReference type="PROSITE" id="PS50003">
    <property type="entry name" value="PH_DOMAIN"/>
    <property type="match status" value="1"/>
</dbReference>
<feature type="compositionally biased region" description="Low complexity" evidence="2">
    <location>
        <begin position="957"/>
        <end position="967"/>
    </location>
</feature>
<accession>A0A7D9HDG4</accession>
<comment type="caution">
    <text evidence="3">The sequence shown here is derived from an EMBL/GenBank/DDBJ whole genome shotgun (WGS) entry which is preliminary data.</text>
</comment>
<dbReference type="SMART" id="SM00233">
    <property type="entry name" value="PH"/>
    <property type="match status" value="1"/>
</dbReference>
<feature type="compositionally biased region" description="Pro residues" evidence="2">
    <location>
        <begin position="277"/>
        <end position="289"/>
    </location>
</feature>
<feature type="compositionally biased region" description="Basic and acidic residues" evidence="2">
    <location>
        <begin position="1253"/>
        <end position="1262"/>
    </location>
</feature>
<dbReference type="EMBL" id="CACRXK020000221">
    <property type="protein sequence ID" value="CAB3979710.1"/>
    <property type="molecule type" value="Genomic_DNA"/>
</dbReference>
<dbReference type="OrthoDB" id="10254483at2759"/>
<dbReference type="SUPFAM" id="SSF55550">
    <property type="entry name" value="SH2 domain"/>
    <property type="match status" value="1"/>
</dbReference>
<dbReference type="InterPro" id="IPR001849">
    <property type="entry name" value="PH_domain"/>
</dbReference>
<name>A0A7D9HDG4_PARCT</name>
<feature type="coiled-coil region" evidence="1">
    <location>
        <begin position="1558"/>
        <end position="1592"/>
    </location>
</feature>
<feature type="coiled-coil region" evidence="1">
    <location>
        <begin position="1091"/>
        <end position="1132"/>
    </location>
</feature>